<dbReference type="GO" id="GO:0016799">
    <property type="term" value="F:hydrolase activity, hydrolyzing N-glycosyl compounds"/>
    <property type="evidence" value="ECO:0007669"/>
    <property type="project" value="InterPro"/>
</dbReference>
<dbReference type="InterPro" id="IPR001910">
    <property type="entry name" value="Inosine/uridine_hydrolase_dom"/>
</dbReference>
<dbReference type="PANTHER" id="PTHR46190">
    <property type="entry name" value="SI:CH211-201H21.5-RELATED"/>
    <property type="match status" value="1"/>
</dbReference>
<dbReference type="InterPro" id="IPR052775">
    <property type="entry name" value="IUN_hydrolase"/>
</dbReference>
<dbReference type="WBParaSite" id="PEQ_0001212701-mRNA-1">
    <property type="protein sequence ID" value="PEQ_0001212701-mRNA-1"/>
    <property type="gene ID" value="PEQ_0001212701"/>
</dbReference>
<feature type="domain" description="Inosine/uridine-preferring nucleoside hydrolase" evidence="2">
    <location>
        <begin position="11"/>
        <end position="83"/>
    </location>
</feature>
<dbReference type="PANTHER" id="PTHR46190:SF1">
    <property type="entry name" value="SI:CH211-201H21.5"/>
    <property type="match status" value="1"/>
</dbReference>
<protein>
    <submittedName>
        <fullName evidence="4">Inosine/uridine-preferring nucleoside hydrolase domain-containing protein</fullName>
    </submittedName>
</protein>
<comment type="similarity">
    <text evidence="1">Belongs to the IUNH family.</text>
</comment>
<keyword evidence="3" id="KW-1185">Reference proteome</keyword>
<dbReference type="SUPFAM" id="SSF53590">
    <property type="entry name" value="Nucleoside hydrolase"/>
    <property type="match status" value="1"/>
</dbReference>
<dbReference type="InterPro" id="IPR036452">
    <property type="entry name" value="Ribo_hydro-like"/>
</dbReference>
<accession>A0A914S1B2</accession>
<sequence>MTALFLRKFPGPLTNIALALNLDPKFAKRPTETVIMGGNVYGIGNIDAKHTAEFNFGADPEAAYVVLERMRCPLTIVPWEATCFENDDMLGFVDEVAVAYALSGDKIVKKHRMLRASVELSGEYTRHIFILQSLLWNMV</sequence>
<evidence type="ECO:0000313" key="4">
    <source>
        <dbReference type="WBParaSite" id="PEQ_0001212701-mRNA-1"/>
    </source>
</evidence>
<dbReference type="Pfam" id="PF01156">
    <property type="entry name" value="IU_nuc_hydro"/>
    <property type="match status" value="1"/>
</dbReference>
<evidence type="ECO:0000256" key="1">
    <source>
        <dbReference type="ARBA" id="ARBA00009176"/>
    </source>
</evidence>
<name>A0A914S1B2_PAREQ</name>
<dbReference type="AlphaFoldDB" id="A0A914S1B2"/>
<evidence type="ECO:0000259" key="2">
    <source>
        <dbReference type="Pfam" id="PF01156"/>
    </source>
</evidence>
<proteinExistence type="inferred from homology"/>
<reference evidence="4" key="1">
    <citation type="submission" date="2022-11" db="UniProtKB">
        <authorList>
            <consortium name="WormBaseParasite"/>
        </authorList>
    </citation>
    <scope>IDENTIFICATION</scope>
</reference>
<evidence type="ECO:0000313" key="3">
    <source>
        <dbReference type="Proteomes" id="UP000887564"/>
    </source>
</evidence>
<organism evidence="3 4">
    <name type="scientific">Parascaris equorum</name>
    <name type="common">Equine roundworm</name>
    <dbReference type="NCBI Taxonomy" id="6256"/>
    <lineage>
        <taxon>Eukaryota</taxon>
        <taxon>Metazoa</taxon>
        <taxon>Ecdysozoa</taxon>
        <taxon>Nematoda</taxon>
        <taxon>Chromadorea</taxon>
        <taxon>Rhabditida</taxon>
        <taxon>Spirurina</taxon>
        <taxon>Ascaridomorpha</taxon>
        <taxon>Ascaridoidea</taxon>
        <taxon>Ascarididae</taxon>
        <taxon>Parascaris</taxon>
    </lineage>
</organism>
<dbReference type="Proteomes" id="UP000887564">
    <property type="component" value="Unplaced"/>
</dbReference>
<dbReference type="Gene3D" id="3.90.245.10">
    <property type="entry name" value="Ribonucleoside hydrolase-like"/>
    <property type="match status" value="1"/>
</dbReference>